<dbReference type="PANTHER" id="PTHR48153">
    <property type="entry name" value="UFM1-SPECIFIC PROTEASE 2"/>
    <property type="match status" value="1"/>
</dbReference>
<evidence type="ECO:0000313" key="5">
    <source>
        <dbReference type="Proteomes" id="UP000499080"/>
    </source>
</evidence>
<name>A0A4Y2GE81_ARAVE</name>
<evidence type="ECO:0000259" key="3">
    <source>
        <dbReference type="Pfam" id="PF07910"/>
    </source>
</evidence>
<dbReference type="GO" id="GO:0006508">
    <property type="term" value="P:proteolysis"/>
    <property type="evidence" value="ECO:0007669"/>
    <property type="project" value="UniProtKB-KW"/>
</dbReference>
<gene>
    <name evidence="4" type="primary">Ufsp1</name>
    <name evidence="4" type="ORF">AVEN_199774_1</name>
</gene>
<dbReference type="OrthoDB" id="417506at2759"/>
<evidence type="ECO:0000313" key="4">
    <source>
        <dbReference type="EMBL" id="GBM51009.1"/>
    </source>
</evidence>
<dbReference type="AlphaFoldDB" id="A0A4Y2GE81"/>
<comment type="caution">
    <text evidence="4">The sequence shown here is derived from an EMBL/GenBank/DDBJ whole genome shotgun (WGS) entry which is preliminary data.</text>
</comment>
<reference evidence="4 5" key="1">
    <citation type="journal article" date="2019" name="Sci. Rep.">
        <title>Orb-weaving spider Araneus ventricosus genome elucidates the spidroin gene catalogue.</title>
        <authorList>
            <person name="Kono N."/>
            <person name="Nakamura H."/>
            <person name="Ohtoshi R."/>
            <person name="Moran D.A.P."/>
            <person name="Shinohara A."/>
            <person name="Yoshida Y."/>
            <person name="Fujiwara M."/>
            <person name="Mori M."/>
            <person name="Tomita M."/>
            <person name="Arakawa K."/>
        </authorList>
    </citation>
    <scope>NUCLEOTIDE SEQUENCE [LARGE SCALE GENOMIC DNA]</scope>
</reference>
<keyword evidence="5" id="KW-1185">Reference proteome</keyword>
<dbReference type="Gene3D" id="3.90.70.130">
    <property type="match status" value="1"/>
</dbReference>
<evidence type="ECO:0000256" key="1">
    <source>
        <dbReference type="ARBA" id="ARBA00008552"/>
    </source>
</evidence>
<comment type="similarity">
    <text evidence="1">Belongs to the peptidase C78 family.</text>
</comment>
<feature type="domain" description="UFSP1/2/DUB catalytic" evidence="3">
    <location>
        <begin position="24"/>
        <end position="213"/>
    </location>
</feature>
<dbReference type="GO" id="GO:0071567">
    <property type="term" value="F:deUFMylase activity"/>
    <property type="evidence" value="ECO:0007669"/>
    <property type="project" value="TreeGrafter"/>
</dbReference>
<sequence length="220" mass="25027">MEIKGSLLEDVHLGLKLPANESKLALVRGIYFYYHYKCDGVNDVSWGCGYRTLQTICSWIKNQLDLQGSKFAPEVPSIIELQKALVEIGDKNPSFIGSRQWIGSVEVSYCLDHFYKIPCRILHCRNIEELQKHASDINDHFIQYGSPVMMGGDRDCSSKGLLGITETEDGVFLLILDPHFYGPPVSQEKLQKEGWIKWCKVNDLDPSSFYNLCFPLIKAF</sequence>
<keyword evidence="4" id="KW-0645">Protease</keyword>
<keyword evidence="2" id="KW-0378">Hydrolase</keyword>
<protein>
    <submittedName>
        <fullName evidence="4">Ufm1-specific protease 1</fullName>
    </submittedName>
</protein>
<dbReference type="Pfam" id="PF07910">
    <property type="entry name" value="Peptidase_C78"/>
    <property type="match status" value="1"/>
</dbReference>
<organism evidence="4 5">
    <name type="scientific">Araneus ventricosus</name>
    <name type="common">Orbweaver spider</name>
    <name type="synonym">Epeira ventricosa</name>
    <dbReference type="NCBI Taxonomy" id="182803"/>
    <lineage>
        <taxon>Eukaryota</taxon>
        <taxon>Metazoa</taxon>
        <taxon>Ecdysozoa</taxon>
        <taxon>Arthropoda</taxon>
        <taxon>Chelicerata</taxon>
        <taxon>Arachnida</taxon>
        <taxon>Araneae</taxon>
        <taxon>Araneomorphae</taxon>
        <taxon>Entelegynae</taxon>
        <taxon>Araneoidea</taxon>
        <taxon>Araneidae</taxon>
        <taxon>Araneus</taxon>
    </lineage>
</organism>
<proteinExistence type="inferred from homology"/>
<accession>A0A4Y2GE81</accession>
<dbReference type="InterPro" id="IPR012462">
    <property type="entry name" value="UFSP1/2_DUB_cat"/>
</dbReference>
<dbReference type="Proteomes" id="UP000499080">
    <property type="component" value="Unassembled WGS sequence"/>
</dbReference>
<evidence type="ECO:0000256" key="2">
    <source>
        <dbReference type="ARBA" id="ARBA00022801"/>
    </source>
</evidence>
<dbReference type="EMBL" id="BGPR01001318">
    <property type="protein sequence ID" value="GBM51009.1"/>
    <property type="molecule type" value="Genomic_DNA"/>
</dbReference>
<dbReference type="PANTHER" id="PTHR48153:SF3">
    <property type="entry name" value="INACTIVE UFM1-SPECIFIC PROTEASE 1"/>
    <property type="match status" value="1"/>
</dbReference>